<name>A0AAQ3WK48_PASNO</name>
<reference evidence="3 4" key="1">
    <citation type="submission" date="2024-02" db="EMBL/GenBank/DDBJ databases">
        <title>High-quality chromosome-scale genome assembly of Pensacola bahiagrass (Paspalum notatum Flugge var. saurae).</title>
        <authorList>
            <person name="Vega J.M."/>
            <person name="Podio M."/>
            <person name="Orjuela J."/>
            <person name="Siena L.A."/>
            <person name="Pessino S.C."/>
            <person name="Combes M.C."/>
            <person name="Mariac C."/>
            <person name="Albertini E."/>
            <person name="Pupilli F."/>
            <person name="Ortiz J.P.A."/>
            <person name="Leblanc O."/>
        </authorList>
    </citation>
    <scope>NUCLEOTIDE SEQUENCE [LARGE SCALE GENOMIC DNA]</scope>
    <source>
        <strain evidence="3">R1</strain>
        <tissue evidence="3">Leaf</tissue>
    </source>
</reference>
<dbReference type="EMBL" id="CP144747">
    <property type="protein sequence ID" value="WVZ64495.1"/>
    <property type="molecule type" value="Genomic_DNA"/>
</dbReference>
<feature type="non-terminal residue" evidence="3">
    <location>
        <position position="132"/>
    </location>
</feature>
<keyword evidence="1" id="KW-0175">Coiled coil</keyword>
<proteinExistence type="predicted"/>
<evidence type="ECO:0000313" key="4">
    <source>
        <dbReference type="Proteomes" id="UP001341281"/>
    </source>
</evidence>
<evidence type="ECO:0000313" key="3">
    <source>
        <dbReference type="EMBL" id="WVZ64495.1"/>
    </source>
</evidence>
<feature type="region of interest" description="Disordered" evidence="2">
    <location>
        <begin position="1"/>
        <end position="24"/>
    </location>
</feature>
<evidence type="ECO:0008006" key="5">
    <source>
        <dbReference type="Google" id="ProtNLM"/>
    </source>
</evidence>
<keyword evidence="4" id="KW-1185">Reference proteome</keyword>
<feature type="compositionally biased region" description="Low complexity" evidence="2">
    <location>
        <begin position="1"/>
        <end position="10"/>
    </location>
</feature>
<dbReference type="AlphaFoldDB" id="A0AAQ3WK48"/>
<protein>
    <recommendedName>
        <fullName evidence="5">Zinc finger GRF-type domain-containing protein</fullName>
    </recommendedName>
</protein>
<accession>A0AAQ3WK48</accession>
<sequence>MASSSASSRSVGGGSGYEVPPVPYRERPLEYEPAVFCHCHAKAAQFISWSDTNPGMRFLKCAKREKTGLQQEVQAQQMTISALQAELEDARREKSVLQLELQDADRANVGVERGHSDTATRLRRTEWDGSAY</sequence>
<organism evidence="3 4">
    <name type="scientific">Paspalum notatum var. saurae</name>
    <dbReference type="NCBI Taxonomy" id="547442"/>
    <lineage>
        <taxon>Eukaryota</taxon>
        <taxon>Viridiplantae</taxon>
        <taxon>Streptophyta</taxon>
        <taxon>Embryophyta</taxon>
        <taxon>Tracheophyta</taxon>
        <taxon>Spermatophyta</taxon>
        <taxon>Magnoliopsida</taxon>
        <taxon>Liliopsida</taxon>
        <taxon>Poales</taxon>
        <taxon>Poaceae</taxon>
        <taxon>PACMAD clade</taxon>
        <taxon>Panicoideae</taxon>
        <taxon>Andropogonodae</taxon>
        <taxon>Paspaleae</taxon>
        <taxon>Paspalinae</taxon>
        <taxon>Paspalum</taxon>
    </lineage>
</organism>
<gene>
    <name evidence="3" type="ORF">U9M48_014000</name>
</gene>
<evidence type="ECO:0000256" key="2">
    <source>
        <dbReference type="SAM" id="MobiDB-lite"/>
    </source>
</evidence>
<evidence type="ECO:0000256" key="1">
    <source>
        <dbReference type="SAM" id="Coils"/>
    </source>
</evidence>
<feature type="coiled-coil region" evidence="1">
    <location>
        <begin position="59"/>
        <end position="107"/>
    </location>
</feature>
<dbReference type="Proteomes" id="UP001341281">
    <property type="component" value="Chromosome 03"/>
</dbReference>